<gene>
    <name evidence="2" type="primary">jg351</name>
    <name evidence="2" type="ORF">PAEG_LOCUS2026</name>
</gene>
<evidence type="ECO:0000313" key="3">
    <source>
        <dbReference type="Proteomes" id="UP000838756"/>
    </source>
</evidence>
<keyword evidence="3" id="KW-1185">Reference proteome</keyword>
<evidence type="ECO:0000256" key="1">
    <source>
        <dbReference type="SAM" id="MobiDB-lite"/>
    </source>
</evidence>
<comment type="caution">
    <text evidence="2">The sequence shown here is derived from an EMBL/GenBank/DDBJ whole genome shotgun (WGS) entry which is preliminary data.</text>
</comment>
<proteinExistence type="predicted"/>
<dbReference type="Proteomes" id="UP000838756">
    <property type="component" value="Unassembled WGS sequence"/>
</dbReference>
<feature type="region of interest" description="Disordered" evidence="1">
    <location>
        <begin position="33"/>
        <end position="87"/>
    </location>
</feature>
<accession>A0A8S4QFJ0</accession>
<dbReference type="AlphaFoldDB" id="A0A8S4QFJ0"/>
<dbReference type="EMBL" id="CAKXAJ010006570">
    <property type="protein sequence ID" value="CAH2210114.1"/>
    <property type="molecule type" value="Genomic_DNA"/>
</dbReference>
<protein>
    <submittedName>
        <fullName evidence="2">Jg351 protein</fullName>
    </submittedName>
</protein>
<organism evidence="2 3">
    <name type="scientific">Pararge aegeria aegeria</name>
    <dbReference type="NCBI Taxonomy" id="348720"/>
    <lineage>
        <taxon>Eukaryota</taxon>
        <taxon>Metazoa</taxon>
        <taxon>Ecdysozoa</taxon>
        <taxon>Arthropoda</taxon>
        <taxon>Hexapoda</taxon>
        <taxon>Insecta</taxon>
        <taxon>Pterygota</taxon>
        <taxon>Neoptera</taxon>
        <taxon>Endopterygota</taxon>
        <taxon>Lepidoptera</taxon>
        <taxon>Glossata</taxon>
        <taxon>Ditrysia</taxon>
        <taxon>Papilionoidea</taxon>
        <taxon>Nymphalidae</taxon>
        <taxon>Satyrinae</taxon>
        <taxon>Satyrini</taxon>
        <taxon>Parargina</taxon>
        <taxon>Pararge</taxon>
    </lineage>
</organism>
<reference evidence="2" key="1">
    <citation type="submission" date="2022-03" db="EMBL/GenBank/DDBJ databases">
        <authorList>
            <person name="Lindestad O."/>
        </authorList>
    </citation>
    <scope>NUCLEOTIDE SEQUENCE</scope>
</reference>
<feature type="compositionally biased region" description="Low complexity" evidence="1">
    <location>
        <begin position="56"/>
        <end position="71"/>
    </location>
</feature>
<feature type="compositionally biased region" description="Polar residues" evidence="1">
    <location>
        <begin position="45"/>
        <end position="55"/>
    </location>
</feature>
<sequence length="87" mass="9938">LARILRYCIHSAICRTVLRTVGFAERSKTHHACNYEDRGHDTDNNPDNNADQHTYNNADNLIDNNGNSNSDIDTKHNTRSLSSLRKR</sequence>
<feature type="non-terminal residue" evidence="2">
    <location>
        <position position="1"/>
    </location>
</feature>
<feature type="compositionally biased region" description="Basic and acidic residues" evidence="1">
    <location>
        <begin position="33"/>
        <end position="43"/>
    </location>
</feature>
<name>A0A8S4QFJ0_9NEOP</name>
<evidence type="ECO:0000313" key="2">
    <source>
        <dbReference type="EMBL" id="CAH2210114.1"/>
    </source>
</evidence>